<keyword evidence="2" id="KW-0805">Transcription regulation</keyword>
<accession>A0A3M8D1E5</accession>
<sequence>MQGEHMYQLLKKMKEGDQQAFHEMYDATFQDVYRTVSFLVDHQQDREDVMNEIYMQMWISLDNYDTNRPFHFWLHGLVIRQVQRFRVKSWRRFRIFERILAFSREESYWDQPTALMDGTHQMISQSMRKLTDKQRAVIILRFFHDYTLEEIATILDIPLGTVKSRYHAGLQALRKDLGNLLPERMEKINDYRTQNP</sequence>
<evidence type="ECO:0000259" key="6">
    <source>
        <dbReference type="Pfam" id="PF04542"/>
    </source>
</evidence>
<keyword evidence="3" id="KW-0731">Sigma factor</keyword>
<dbReference type="GO" id="GO:0003677">
    <property type="term" value="F:DNA binding"/>
    <property type="evidence" value="ECO:0007669"/>
    <property type="project" value="UniProtKB-KW"/>
</dbReference>
<comment type="caution">
    <text evidence="8">The sequence shown here is derived from an EMBL/GenBank/DDBJ whole genome shotgun (WGS) entry which is preliminary data.</text>
</comment>
<feature type="domain" description="RNA polymerase sigma-70 region 4" evidence="7">
    <location>
        <begin position="127"/>
        <end position="175"/>
    </location>
</feature>
<dbReference type="PANTHER" id="PTHR43133">
    <property type="entry name" value="RNA POLYMERASE ECF-TYPE SIGMA FACTO"/>
    <property type="match status" value="1"/>
</dbReference>
<dbReference type="InterPro" id="IPR013325">
    <property type="entry name" value="RNA_pol_sigma_r2"/>
</dbReference>
<dbReference type="Proteomes" id="UP000281915">
    <property type="component" value="Unassembled WGS sequence"/>
</dbReference>
<protein>
    <submittedName>
        <fullName evidence="8">Sigma-70 family RNA polymerase sigma factor</fullName>
    </submittedName>
</protein>
<feature type="domain" description="RNA polymerase sigma-70 region 2" evidence="6">
    <location>
        <begin position="25"/>
        <end position="91"/>
    </location>
</feature>
<reference evidence="8 9" key="1">
    <citation type="submission" date="2018-10" db="EMBL/GenBank/DDBJ databases">
        <title>Phylogenomics of Brevibacillus.</title>
        <authorList>
            <person name="Dunlap C."/>
        </authorList>
    </citation>
    <scope>NUCLEOTIDE SEQUENCE [LARGE SCALE GENOMIC DNA]</scope>
    <source>
        <strain evidence="8 9">JCM 15085</strain>
    </source>
</reference>
<keyword evidence="5" id="KW-0804">Transcription</keyword>
<dbReference type="InterPro" id="IPR014284">
    <property type="entry name" value="RNA_pol_sigma-70_dom"/>
</dbReference>
<proteinExistence type="inferred from homology"/>
<evidence type="ECO:0000313" key="8">
    <source>
        <dbReference type="EMBL" id="RNB81890.1"/>
    </source>
</evidence>
<evidence type="ECO:0000256" key="4">
    <source>
        <dbReference type="ARBA" id="ARBA00023125"/>
    </source>
</evidence>
<name>A0A3M8D1E5_9BACL</name>
<dbReference type="PANTHER" id="PTHR43133:SF60">
    <property type="entry name" value="RNA POLYMERASE SIGMA FACTOR SIGV"/>
    <property type="match status" value="1"/>
</dbReference>
<dbReference type="GO" id="GO:0016987">
    <property type="term" value="F:sigma factor activity"/>
    <property type="evidence" value="ECO:0007669"/>
    <property type="project" value="UniProtKB-KW"/>
</dbReference>
<evidence type="ECO:0000256" key="2">
    <source>
        <dbReference type="ARBA" id="ARBA00023015"/>
    </source>
</evidence>
<dbReference type="InterPro" id="IPR036388">
    <property type="entry name" value="WH-like_DNA-bd_sf"/>
</dbReference>
<evidence type="ECO:0000256" key="5">
    <source>
        <dbReference type="ARBA" id="ARBA00023163"/>
    </source>
</evidence>
<dbReference type="SUPFAM" id="SSF88659">
    <property type="entry name" value="Sigma3 and sigma4 domains of RNA polymerase sigma factors"/>
    <property type="match status" value="1"/>
</dbReference>
<evidence type="ECO:0000256" key="1">
    <source>
        <dbReference type="ARBA" id="ARBA00010641"/>
    </source>
</evidence>
<dbReference type="InterPro" id="IPR013324">
    <property type="entry name" value="RNA_pol_sigma_r3/r4-like"/>
</dbReference>
<organism evidence="8 9">
    <name type="scientific">Brevibacillus panacihumi</name>
    <dbReference type="NCBI Taxonomy" id="497735"/>
    <lineage>
        <taxon>Bacteria</taxon>
        <taxon>Bacillati</taxon>
        <taxon>Bacillota</taxon>
        <taxon>Bacilli</taxon>
        <taxon>Bacillales</taxon>
        <taxon>Paenibacillaceae</taxon>
        <taxon>Brevibacillus</taxon>
    </lineage>
</organism>
<dbReference type="CDD" id="cd06171">
    <property type="entry name" value="Sigma70_r4"/>
    <property type="match status" value="1"/>
</dbReference>
<evidence type="ECO:0000313" key="9">
    <source>
        <dbReference type="Proteomes" id="UP000281915"/>
    </source>
</evidence>
<gene>
    <name evidence="8" type="ORF">EDM58_07125</name>
</gene>
<dbReference type="RefSeq" id="WP_122912715.1">
    <property type="nucleotide sequence ID" value="NZ_RHHT01000011.1"/>
</dbReference>
<dbReference type="SUPFAM" id="SSF88946">
    <property type="entry name" value="Sigma2 domain of RNA polymerase sigma factors"/>
    <property type="match status" value="1"/>
</dbReference>
<dbReference type="InterPro" id="IPR039425">
    <property type="entry name" value="RNA_pol_sigma-70-like"/>
</dbReference>
<dbReference type="EMBL" id="RHHT01000011">
    <property type="protein sequence ID" value="RNB81890.1"/>
    <property type="molecule type" value="Genomic_DNA"/>
</dbReference>
<evidence type="ECO:0000259" key="7">
    <source>
        <dbReference type="Pfam" id="PF04545"/>
    </source>
</evidence>
<comment type="similarity">
    <text evidence="1">Belongs to the sigma-70 factor family. ECF subfamily.</text>
</comment>
<dbReference type="InterPro" id="IPR007630">
    <property type="entry name" value="RNA_pol_sigma70_r4"/>
</dbReference>
<dbReference type="Gene3D" id="1.10.1740.10">
    <property type="match status" value="1"/>
</dbReference>
<keyword evidence="4" id="KW-0238">DNA-binding</keyword>
<dbReference type="NCBIfam" id="TIGR02937">
    <property type="entry name" value="sigma70-ECF"/>
    <property type="match status" value="1"/>
</dbReference>
<evidence type="ECO:0000256" key="3">
    <source>
        <dbReference type="ARBA" id="ARBA00023082"/>
    </source>
</evidence>
<dbReference type="InterPro" id="IPR007627">
    <property type="entry name" value="RNA_pol_sigma70_r2"/>
</dbReference>
<dbReference type="AlphaFoldDB" id="A0A3M8D1E5"/>
<dbReference type="Pfam" id="PF04545">
    <property type="entry name" value="Sigma70_r4"/>
    <property type="match status" value="1"/>
</dbReference>
<dbReference type="GO" id="GO:0006352">
    <property type="term" value="P:DNA-templated transcription initiation"/>
    <property type="evidence" value="ECO:0007669"/>
    <property type="project" value="InterPro"/>
</dbReference>
<dbReference type="NCBIfam" id="NF009195">
    <property type="entry name" value="PRK12543.1"/>
    <property type="match status" value="1"/>
</dbReference>
<dbReference type="Pfam" id="PF04542">
    <property type="entry name" value="Sigma70_r2"/>
    <property type="match status" value="1"/>
</dbReference>
<dbReference type="Gene3D" id="1.10.10.10">
    <property type="entry name" value="Winged helix-like DNA-binding domain superfamily/Winged helix DNA-binding domain"/>
    <property type="match status" value="1"/>
</dbReference>